<gene>
    <name evidence="1" type="ORF">ACFS1K_04550</name>
</gene>
<dbReference type="RefSeq" id="WP_251809078.1">
    <property type="nucleotide sequence ID" value="NZ_CP166679.1"/>
</dbReference>
<dbReference type="SUPFAM" id="SSF52833">
    <property type="entry name" value="Thioredoxin-like"/>
    <property type="match status" value="1"/>
</dbReference>
<dbReference type="InterPro" id="IPR036249">
    <property type="entry name" value="Thioredoxin-like_sf"/>
</dbReference>
<evidence type="ECO:0000313" key="1">
    <source>
        <dbReference type="EMBL" id="MFD2789025.1"/>
    </source>
</evidence>
<dbReference type="Pfam" id="PF14595">
    <property type="entry name" value="Thioredoxin_9"/>
    <property type="match status" value="1"/>
</dbReference>
<dbReference type="EMBL" id="JBHUOK010000008">
    <property type="protein sequence ID" value="MFD2789025.1"/>
    <property type="molecule type" value="Genomic_DNA"/>
</dbReference>
<evidence type="ECO:0000313" key="2">
    <source>
        <dbReference type="Proteomes" id="UP001597532"/>
    </source>
</evidence>
<reference evidence="2" key="1">
    <citation type="journal article" date="2019" name="Int. J. Syst. Evol. Microbiol.">
        <title>The Global Catalogue of Microorganisms (GCM) 10K type strain sequencing project: providing services to taxonomists for standard genome sequencing and annotation.</title>
        <authorList>
            <consortium name="The Broad Institute Genomics Platform"/>
            <consortium name="The Broad Institute Genome Sequencing Center for Infectious Disease"/>
            <person name="Wu L."/>
            <person name="Ma J."/>
        </authorList>
    </citation>
    <scope>NUCLEOTIDE SEQUENCE [LARGE SCALE GENOMIC DNA]</scope>
    <source>
        <strain evidence="2">KCTC 52924</strain>
    </source>
</reference>
<organism evidence="1 2">
    <name type="scientific">Arenibacter antarcticus</name>
    <dbReference type="NCBI Taxonomy" id="2040469"/>
    <lineage>
        <taxon>Bacteria</taxon>
        <taxon>Pseudomonadati</taxon>
        <taxon>Bacteroidota</taxon>
        <taxon>Flavobacteriia</taxon>
        <taxon>Flavobacteriales</taxon>
        <taxon>Flavobacteriaceae</taxon>
        <taxon>Arenibacter</taxon>
    </lineage>
</organism>
<sequence>MQNQLIEKNMDQAMSYKAYIFLVNNLVAEEKSTGDEQTEQRIEFTKLNSARMRRLDKTITILEEDMAVFKEIGEKQTWLVLLESWCADGAQTIPILNKICSGIDNLDLKIVLRDDNPTLMDLFLTNGTRSIPKLMVLDRDYEVVTSWGPRSTVATKMVVDYKNENGAIDTAFKLSLQKWYNKDKGRSIIKDLKELVAKMKVNS</sequence>
<dbReference type="Gene3D" id="3.40.30.10">
    <property type="entry name" value="Glutaredoxin"/>
    <property type="match status" value="1"/>
</dbReference>
<dbReference type="Proteomes" id="UP001597532">
    <property type="component" value="Unassembled WGS sequence"/>
</dbReference>
<name>A0ABW5VEZ1_9FLAO</name>
<accession>A0ABW5VEZ1</accession>
<protein>
    <submittedName>
        <fullName evidence="1">Thioredoxin family protein</fullName>
    </submittedName>
</protein>
<comment type="caution">
    <text evidence="1">The sequence shown here is derived from an EMBL/GenBank/DDBJ whole genome shotgun (WGS) entry which is preliminary data.</text>
</comment>
<keyword evidence="2" id="KW-1185">Reference proteome</keyword>
<proteinExistence type="predicted"/>